<reference evidence="1" key="1">
    <citation type="submission" date="2020-04" db="EMBL/GenBank/DDBJ databases">
        <authorList>
            <person name="Chiriac C."/>
            <person name="Salcher M."/>
            <person name="Ghai R."/>
            <person name="Kavagutti S V."/>
        </authorList>
    </citation>
    <scope>NUCLEOTIDE SEQUENCE</scope>
</reference>
<proteinExistence type="predicted"/>
<accession>A0A6J5LH65</accession>
<sequence length="29" mass="3167">MSIFGDILATPFEIISDVADDIAEVLEEL</sequence>
<protein>
    <submittedName>
        <fullName evidence="1">Uncharacterized protein</fullName>
    </submittedName>
</protein>
<name>A0A6J5LH65_9CAUD</name>
<dbReference type="EMBL" id="LR796266">
    <property type="protein sequence ID" value="CAB4132427.1"/>
    <property type="molecule type" value="Genomic_DNA"/>
</dbReference>
<evidence type="ECO:0000313" key="1">
    <source>
        <dbReference type="EMBL" id="CAB4132427.1"/>
    </source>
</evidence>
<gene>
    <name evidence="1" type="ORF">UFOVP253_18</name>
</gene>
<organism evidence="1">
    <name type="scientific">uncultured Caudovirales phage</name>
    <dbReference type="NCBI Taxonomy" id="2100421"/>
    <lineage>
        <taxon>Viruses</taxon>
        <taxon>Duplodnaviria</taxon>
        <taxon>Heunggongvirae</taxon>
        <taxon>Uroviricota</taxon>
        <taxon>Caudoviricetes</taxon>
        <taxon>Peduoviridae</taxon>
        <taxon>Maltschvirus</taxon>
        <taxon>Maltschvirus maltsch</taxon>
    </lineage>
</organism>